<keyword evidence="2" id="KW-1185">Reference proteome</keyword>
<dbReference type="STRING" id="1518501.CQ10_33030"/>
<dbReference type="Proteomes" id="UP000051913">
    <property type="component" value="Unassembled WGS sequence"/>
</dbReference>
<dbReference type="SUPFAM" id="SSF55811">
    <property type="entry name" value="Nudix"/>
    <property type="match status" value="1"/>
</dbReference>
<sequence length="238" mass="26455">MSGTRPLVIHRVSALDLVVEAWAWPFAEARRAEITAHFADKQREKPAMWNGRVLLGRNPVFAGDRFSASYFETDFASFLAWRDWGFPDPSVFNGFGMGALRCADGAFVLGEMGRHTSNAGRIYFPSGTPDLDDIKDGTVDIPGSVTRELEEETGLAPGEYDSDPHWHCICTGPTVAMMRMLHLSMPGEALRERIERNLASQRQPELSAIHLVRSTRDLTSAMPRFVTAFIEAQLASEP</sequence>
<proteinExistence type="predicted"/>
<evidence type="ECO:0008006" key="3">
    <source>
        <dbReference type="Google" id="ProtNLM"/>
    </source>
</evidence>
<comment type="caution">
    <text evidence="1">The sequence shown here is derived from an EMBL/GenBank/DDBJ whole genome shotgun (WGS) entry which is preliminary data.</text>
</comment>
<evidence type="ECO:0000313" key="2">
    <source>
        <dbReference type="Proteomes" id="UP000051913"/>
    </source>
</evidence>
<organism evidence="1 2">
    <name type="scientific">Bradyrhizobium valentinum</name>
    <dbReference type="NCBI Taxonomy" id="1518501"/>
    <lineage>
        <taxon>Bacteria</taxon>
        <taxon>Pseudomonadati</taxon>
        <taxon>Pseudomonadota</taxon>
        <taxon>Alphaproteobacteria</taxon>
        <taxon>Hyphomicrobiales</taxon>
        <taxon>Nitrobacteraceae</taxon>
        <taxon>Bradyrhizobium</taxon>
    </lineage>
</organism>
<gene>
    <name evidence="1" type="ORF">CP49_30605</name>
</gene>
<evidence type="ECO:0000313" key="1">
    <source>
        <dbReference type="EMBL" id="KRQ91694.1"/>
    </source>
</evidence>
<dbReference type="OrthoDB" id="9806849at2"/>
<dbReference type="EMBL" id="LLXX01000234">
    <property type="protein sequence ID" value="KRQ91694.1"/>
    <property type="molecule type" value="Genomic_DNA"/>
</dbReference>
<protein>
    <recommendedName>
        <fullName evidence="3">NUDIX hydrolase</fullName>
    </recommendedName>
</protein>
<dbReference type="InterPro" id="IPR015797">
    <property type="entry name" value="NUDIX_hydrolase-like_dom_sf"/>
</dbReference>
<dbReference type="AlphaFoldDB" id="A0A0R3KHD2"/>
<dbReference type="RefSeq" id="WP_057855643.1">
    <property type="nucleotide sequence ID" value="NZ_LLXX01000234.1"/>
</dbReference>
<name>A0A0R3KHD2_9BRAD</name>
<reference evidence="1 2" key="1">
    <citation type="submission" date="2014-03" db="EMBL/GenBank/DDBJ databases">
        <title>Bradyrhizobium valentinum sp. nov., isolated from effective nodules of Lupinus mariae-josephae, a lupine endemic of basic-lime soils in Eastern Spain.</title>
        <authorList>
            <person name="Duran D."/>
            <person name="Rey L."/>
            <person name="Navarro A."/>
            <person name="Busquets A."/>
            <person name="Imperial J."/>
            <person name="Ruiz-Argueso T."/>
        </authorList>
    </citation>
    <scope>NUCLEOTIDE SEQUENCE [LARGE SCALE GENOMIC DNA]</scope>
    <source>
        <strain evidence="1 2">LmjM3</strain>
    </source>
</reference>
<accession>A0A0R3KHD2</accession>